<feature type="non-terminal residue" evidence="1">
    <location>
        <position position="185"/>
    </location>
</feature>
<organism evidence="1">
    <name type="scientific">Tanacetum cinerariifolium</name>
    <name type="common">Dalmatian daisy</name>
    <name type="synonym">Chrysanthemum cinerariifolium</name>
    <dbReference type="NCBI Taxonomy" id="118510"/>
    <lineage>
        <taxon>Eukaryota</taxon>
        <taxon>Viridiplantae</taxon>
        <taxon>Streptophyta</taxon>
        <taxon>Embryophyta</taxon>
        <taxon>Tracheophyta</taxon>
        <taxon>Spermatophyta</taxon>
        <taxon>Magnoliopsida</taxon>
        <taxon>eudicotyledons</taxon>
        <taxon>Gunneridae</taxon>
        <taxon>Pentapetalae</taxon>
        <taxon>asterids</taxon>
        <taxon>campanulids</taxon>
        <taxon>Asterales</taxon>
        <taxon>Asteraceae</taxon>
        <taxon>Asteroideae</taxon>
        <taxon>Anthemideae</taxon>
        <taxon>Anthemidinae</taxon>
        <taxon>Tanacetum</taxon>
    </lineage>
</organism>
<comment type="caution">
    <text evidence="1">The sequence shown here is derived from an EMBL/GenBank/DDBJ whole genome shotgun (WGS) entry which is preliminary data.</text>
</comment>
<evidence type="ECO:0000313" key="1">
    <source>
        <dbReference type="EMBL" id="GFD26167.1"/>
    </source>
</evidence>
<accession>A0A699UU34</accession>
<gene>
    <name evidence="1" type="ORF">Tci_898136</name>
</gene>
<protein>
    <submittedName>
        <fullName evidence="1">Uncharacterized protein</fullName>
    </submittedName>
</protein>
<dbReference type="EMBL" id="BKCJ011366501">
    <property type="protein sequence ID" value="GFD26167.1"/>
    <property type="molecule type" value="Genomic_DNA"/>
</dbReference>
<proteinExistence type="predicted"/>
<sequence>GGEVAGLVVAAGVGQGLVPRRVGAHLAKRKLRDGHVQHQVPGRAGHGQHQRVVAEARVGAAPGRHDGRGIGEAQADAAGFGGLPAVAAAAHPVVGVAQGHAADAVLLGQLDGAGHAGGSIGGAGAEVAVPALDEAVGFDQRRLGGGLHQARFYVAHEGGKAIEAVGIHAVAAVVGKKRGALCGLG</sequence>
<name>A0A699UU34_TANCI</name>
<feature type="non-terminal residue" evidence="1">
    <location>
        <position position="1"/>
    </location>
</feature>
<reference evidence="1" key="1">
    <citation type="journal article" date="2019" name="Sci. Rep.">
        <title>Draft genome of Tanacetum cinerariifolium, the natural source of mosquito coil.</title>
        <authorList>
            <person name="Yamashiro T."/>
            <person name="Shiraishi A."/>
            <person name="Satake H."/>
            <person name="Nakayama K."/>
        </authorList>
    </citation>
    <scope>NUCLEOTIDE SEQUENCE</scope>
</reference>
<dbReference type="AlphaFoldDB" id="A0A699UU34"/>